<feature type="region of interest" description="Disordered" evidence="1">
    <location>
        <begin position="405"/>
        <end position="432"/>
    </location>
</feature>
<dbReference type="OrthoDB" id="5360255at2759"/>
<accession>A0A1Q5Q7K8</accession>
<proteinExistence type="predicted"/>
<evidence type="ECO:0000313" key="2">
    <source>
        <dbReference type="EMBL" id="OKL56209.1"/>
    </source>
</evidence>
<dbReference type="AlphaFoldDB" id="A0A1Q5Q7K8"/>
<name>A0A1Q5Q7K8_TALAT</name>
<evidence type="ECO:0000256" key="1">
    <source>
        <dbReference type="SAM" id="MobiDB-lite"/>
    </source>
</evidence>
<sequence length="514" mass="56723">MSGLQPMVLAQFPLAKYSYAETSSDQHGPINWTHVHSSDLNVVFEKEEMTTPSMASFQQRLTLRVVRGREQLEDLDLNNLAREATQQAIARQTRNTKPSVAVLVKDPCLAVRFPSGRDQMHRFQLKFSSSRDYRGALEILREINCPFSETQRDHNLRSASSRPDSSTSRITNSTIPAFTGSVDWGQYTAAPASNRPWSQGLLRSHTATLGASSPNSFLSDLHSRNDITTAITNLDRSQKDASGVRSISQIADHRNQELGRPITAPNFDSQALDQVLPPKRDLPFSKPGPRSSHVANQLSITGSSRHGLPPEPTSDSRDMNTVSSIVTASPRPHTARSRVTVPATSSPARQLRLELEDSRRSSTSQDRGPIPASSPVLGTSLLGVSSPDINNTELHFKATAQSPLRNLTNSSPLAHDSQSVPQQQQQQHQQSQQLNIVNPYLDSNSNNNNGTTPPVTATTMSSVDFSAYLTTPESERSQLVSNWICQQLEDDGFRALCQDVERVWQRIAFGTRSR</sequence>
<dbReference type="RefSeq" id="XP_020116330.1">
    <property type="nucleotide sequence ID" value="XM_020263529.1"/>
</dbReference>
<dbReference type="STRING" id="1441469.A0A1Q5Q7K8"/>
<feature type="compositionally biased region" description="Low complexity" evidence="1">
    <location>
        <begin position="417"/>
        <end position="432"/>
    </location>
</feature>
<feature type="region of interest" description="Disordered" evidence="1">
    <location>
        <begin position="151"/>
        <end position="173"/>
    </location>
</feature>
<feature type="compositionally biased region" description="Low complexity" evidence="1">
    <location>
        <begin position="157"/>
        <end position="169"/>
    </location>
</feature>
<dbReference type="Pfam" id="PF03525">
    <property type="entry name" value="Meiotic_rec114"/>
    <property type="match status" value="1"/>
</dbReference>
<feature type="compositionally biased region" description="Polar residues" evidence="1">
    <location>
        <begin position="293"/>
        <end position="304"/>
    </location>
</feature>
<evidence type="ECO:0000313" key="3">
    <source>
        <dbReference type="Proteomes" id="UP000214365"/>
    </source>
</evidence>
<comment type="caution">
    <text evidence="2">The sequence shown here is derived from an EMBL/GenBank/DDBJ whole genome shotgun (WGS) entry which is preliminary data.</text>
</comment>
<dbReference type="InterPro" id="IPR004354">
    <property type="entry name" value="Meiotic_Rec114"/>
</dbReference>
<dbReference type="Proteomes" id="UP000214365">
    <property type="component" value="Unassembled WGS sequence"/>
</dbReference>
<feature type="compositionally biased region" description="Basic and acidic residues" evidence="1">
    <location>
        <begin position="351"/>
        <end position="360"/>
    </location>
</feature>
<dbReference type="EMBL" id="LFMY01000015">
    <property type="protein sequence ID" value="OKL56209.1"/>
    <property type="molecule type" value="Genomic_DNA"/>
</dbReference>
<gene>
    <name evidence="2" type="ORF">UA08_08420</name>
</gene>
<feature type="region of interest" description="Disordered" evidence="1">
    <location>
        <begin position="277"/>
        <end position="381"/>
    </location>
</feature>
<dbReference type="GO" id="GO:0007131">
    <property type="term" value="P:reciprocal meiotic recombination"/>
    <property type="evidence" value="ECO:0007669"/>
    <property type="project" value="InterPro"/>
</dbReference>
<dbReference type="GeneID" id="31008176"/>
<organism evidence="2 3">
    <name type="scientific">Talaromyces atroroseus</name>
    <dbReference type="NCBI Taxonomy" id="1441469"/>
    <lineage>
        <taxon>Eukaryota</taxon>
        <taxon>Fungi</taxon>
        <taxon>Dikarya</taxon>
        <taxon>Ascomycota</taxon>
        <taxon>Pezizomycotina</taxon>
        <taxon>Eurotiomycetes</taxon>
        <taxon>Eurotiomycetidae</taxon>
        <taxon>Eurotiales</taxon>
        <taxon>Trichocomaceae</taxon>
        <taxon>Talaromyces</taxon>
        <taxon>Talaromyces sect. Trachyspermi</taxon>
    </lineage>
</organism>
<protein>
    <submittedName>
        <fullName evidence="2">Uncharacterized protein</fullName>
    </submittedName>
</protein>
<keyword evidence="3" id="KW-1185">Reference proteome</keyword>
<reference evidence="2 3" key="1">
    <citation type="submission" date="2015-06" db="EMBL/GenBank/DDBJ databases">
        <title>Talaromyces atroroseus IBT 11181 draft genome.</title>
        <authorList>
            <person name="Rasmussen K.B."/>
            <person name="Rasmussen S."/>
            <person name="Petersen B."/>
            <person name="Sicheritz-Ponten T."/>
            <person name="Mortensen U.H."/>
            <person name="Thrane U."/>
        </authorList>
    </citation>
    <scope>NUCLEOTIDE SEQUENCE [LARGE SCALE GENOMIC DNA]</scope>
    <source>
        <strain evidence="2 3">IBT 11181</strain>
    </source>
</reference>